<dbReference type="GO" id="GO:0009507">
    <property type="term" value="C:chloroplast"/>
    <property type="evidence" value="ECO:0007669"/>
    <property type="project" value="TreeGrafter"/>
</dbReference>
<dbReference type="OrthoDB" id="2343925at2759"/>
<evidence type="ECO:0000256" key="2">
    <source>
        <dbReference type="ARBA" id="ARBA00022723"/>
    </source>
</evidence>
<evidence type="ECO:0000259" key="5">
    <source>
        <dbReference type="Pfam" id="PF03936"/>
    </source>
</evidence>
<comment type="caution">
    <text evidence="6">The sequence shown here is derived from an EMBL/GenBank/DDBJ whole genome shotgun (WGS) entry which is preliminary data.</text>
</comment>
<dbReference type="FunFam" id="1.10.600.10:FF:000005">
    <property type="entry name" value="Ent-kaur-16-ene synthase, chloroplastic"/>
    <property type="match status" value="1"/>
</dbReference>
<comment type="cofactor">
    <cofactor evidence="1">
        <name>Mg(2+)</name>
        <dbReference type="ChEBI" id="CHEBI:18420"/>
    </cofactor>
</comment>
<feature type="domain" description="Terpene synthase metal-binding" evidence="5">
    <location>
        <begin position="2"/>
        <end position="235"/>
    </location>
</feature>
<dbReference type="InterPro" id="IPR008949">
    <property type="entry name" value="Isoprenoid_synthase_dom_sf"/>
</dbReference>
<proteinExistence type="predicted"/>
<sequence>MDQLQYARQKLTYIYLTIACIRFSPEMSDVRISWTKNTFLVTMIDDLFDADGSKEELVNLIDLVKKWDCISGGDYCSNRVEIIYTALYESMNQLGAIAFKRQGRNVTSHLVDLWSALLKSEMQEYEWARDKSTPTLNEYIQCAHISFALGPVVLITLYFLGTKISEEIITSQEYNSLYKHMSICCRLLNDNKTFQREDEQGKLNSVLLYAIHESGTVTEQEASEEISRIIDCNKRDLLKLVLQTTGSIIPKACKDLFWDAYRVTHLFYKKNDEFTSPVEMLNFANELFFEPVKLL</sequence>
<dbReference type="GO" id="GO:0000287">
    <property type="term" value="F:magnesium ion binding"/>
    <property type="evidence" value="ECO:0007669"/>
    <property type="project" value="InterPro"/>
</dbReference>
<dbReference type="InterPro" id="IPR050148">
    <property type="entry name" value="Terpene_synthase-like"/>
</dbReference>
<keyword evidence="3" id="KW-0460">Magnesium</keyword>
<dbReference type="Gene3D" id="1.10.600.10">
    <property type="entry name" value="Farnesyl Diphosphate Synthase"/>
    <property type="match status" value="1"/>
</dbReference>
<dbReference type="AlphaFoldDB" id="A0A7J6WQL7"/>
<keyword evidence="7" id="KW-1185">Reference proteome</keyword>
<dbReference type="Proteomes" id="UP000554482">
    <property type="component" value="Unassembled WGS sequence"/>
</dbReference>
<name>A0A7J6WQL7_THATH</name>
<evidence type="ECO:0000256" key="3">
    <source>
        <dbReference type="ARBA" id="ARBA00022842"/>
    </source>
</evidence>
<evidence type="ECO:0000256" key="4">
    <source>
        <dbReference type="ARBA" id="ARBA00023239"/>
    </source>
</evidence>
<dbReference type="EMBL" id="JABWDY010011617">
    <property type="protein sequence ID" value="KAF5199661.1"/>
    <property type="molecule type" value="Genomic_DNA"/>
</dbReference>
<dbReference type="GO" id="GO:0010333">
    <property type="term" value="F:terpene synthase activity"/>
    <property type="evidence" value="ECO:0007669"/>
    <property type="project" value="InterPro"/>
</dbReference>
<dbReference type="PANTHER" id="PTHR31739:SF33">
    <property type="entry name" value="CIS-ABIENOL SYNTHASE, CHLOROPLASTIC"/>
    <property type="match status" value="1"/>
</dbReference>
<keyword evidence="4" id="KW-0456">Lyase</keyword>
<gene>
    <name evidence="6" type="ORF">FRX31_010751</name>
</gene>
<accession>A0A7J6WQL7</accession>
<dbReference type="Pfam" id="PF03936">
    <property type="entry name" value="Terpene_synth_C"/>
    <property type="match status" value="1"/>
</dbReference>
<organism evidence="6 7">
    <name type="scientific">Thalictrum thalictroides</name>
    <name type="common">Rue-anemone</name>
    <name type="synonym">Anemone thalictroides</name>
    <dbReference type="NCBI Taxonomy" id="46969"/>
    <lineage>
        <taxon>Eukaryota</taxon>
        <taxon>Viridiplantae</taxon>
        <taxon>Streptophyta</taxon>
        <taxon>Embryophyta</taxon>
        <taxon>Tracheophyta</taxon>
        <taxon>Spermatophyta</taxon>
        <taxon>Magnoliopsida</taxon>
        <taxon>Ranunculales</taxon>
        <taxon>Ranunculaceae</taxon>
        <taxon>Thalictroideae</taxon>
        <taxon>Thalictrum</taxon>
    </lineage>
</organism>
<dbReference type="InterPro" id="IPR005630">
    <property type="entry name" value="Terpene_synthase_metal-bd"/>
</dbReference>
<dbReference type="GO" id="GO:0009686">
    <property type="term" value="P:gibberellin biosynthetic process"/>
    <property type="evidence" value="ECO:0007669"/>
    <property type="project" value="TreeGrafter"/>
</dbReference>
<reference evidence="6 7" key="1">
    <citation type="submission" date="2020-06" db="EMBL/GenBank/DDBJ databases">
        <title>Transcriptomic and genomic resources for Thalictrum thalictroides and T. hernandezii: Facilitating candidate gene discovery in an emerging model plant lineage.</title>
        <authorList>
            <person name="Arias T."/>
            <person name="Riano-Pachon D.M."/>
            <person name="Di Stilio V.S."/>
        </authorList>
    </citation>
    <scope>NUCLEOTIDE SEQUENCE [LARGE SCALE GENOMIC DNA]</scope>
    <source>
        <strain evidence="7">cv. WT478/WT964</strain>
        <tissue evidence="6">Leaves</tissue>
    </source>
</reference>
<protein>
    <submittedName>
        <fullName evidence="6">Ent-kaurene synthase</fullName>
    </submittedName>
</protein>
<evidence type="ECO:0000313" key="6">
    <source>
        <dbReference type="EMBL" id="KAF5199661.1"/>
    </source>
</evidence>
<dbReference type="SUPFAM" id="SSF48576">
    <property type="entry name" value="Terpenoid synthases"/>
    <property type="match status" value="1"/>
</dbReference>
<evidence type="ECO:0000256" key="1">
    <source>
        <dbReference type="ARBA" id="ARBA00001946"/>
    </source>
</evidence>
<dbReference type="PANTHER" id="PTHR31739">
    <property type="entry name" value="ENT-COPALYL DIPHOSPHATE SYNTHASE, CHLOROPLASTIC"/>
    <property type="match status" value="1"/>
</dbReference>
<keyword evidence="2" id="KW-0479">Metal-binding</keyword>
<evidence type="ECO:0000313" key="7">
    <source>
        <dbReference type="Proteomes" id="UP000554482"/>
    </source>
</evidence>